<dbReference type="RefSeq" id="XP_017991674.1">
    <property type="nucleotide sequence ID" value="XM_018138391.1"/>
</dbReference>
<accession>A0A0M9VP42</accession>
<evidence type="ECO:0000256" key="1">
    <source>
        <dbReference type="SAM" id="MobiDB-lite"/>
    </source>
</evidence>
<feature type="compositionally biased region" description="Polar residues" evidence="1">
    <location>
        <begin position="320"/>
        <end position="340"/>
    </location>
</feature>
<evidence type="ECO:0000313" key="3">
    <source>
        <dbReference type="Proteomes" id="UP000037751"/>
    </source>
</evidence>
<sequence length="349" mass="37502">MVPSPSSPGSTTMPPTDDQSVPMRRSRRLAEKHGWASSEVVMPSTPRLVSSQSTFEGPTPTWSTGHAPRPATPSSPIRTADMYEPRTLPPLSHHTFTTCPQSPGLTGLGVQLSRRHTRHQSEAQTRQDDTVLLPSVRSSPRLGAEDWPTNESLVPATPKVGVVAEGVFPSMVLPDSITTLVPPEDPEADVPVRRVSPRMARSATMRRSNAKPLDAMPQSSHVQGLGVSVFRDDKQPSISHNSDTVRAPIKKGTDSHAATPSSTPRLAFQEKAVNEVAATPFASSKTLPPTFTPSSVASYCDENGHIVPTTPAYVADAVKRSSTPKSDLSPLPLSQASTDAPSRRSYYLR</sequence>
<feature type="region of interest" description="Disordered" evidence="1">
    <location>
        <begin position="1"/>
        <end position="130"/>
    </location>
</feature>
<comment type="caution">
    <text evidence="2">The sequence shown here is derived from an EMBL/GenBank/DDBJ whole genome shotgun (WGS) entry which is preliminary data.</text>
</comment>
<dbReference type="GeneID" id="28730267"/>
<organism evidence="2 3">
    <name type="scientific">Malassezia pachydermatis</name>
    <dbReference type="NCBI Taxonomy" id="77020"/>
    <lineage>
        <taxon>Eukaryota</taxon>
        <taxon>Fungi</taxon>
        <taxon>Dikarya</taxon>
        <taxon>Basidiomycota</taxon>
        <taxon>Ustilaginomycotina</taxon>
        <taxon>Malasseziomycetes</taxon>
        <taxon>Malasseziales</taxon>
        <taxon>Malasseziaceae</taxon>
        <taxon>Malassezia</taxon>
    </lineage>
</organism>
<feature type="compositionally biased region" description="Basic and acidic residues" evidence="1">
    <location>
        <begin position="119"/>
        <end position="129"/>
    </location>
</feature>
<keyword evidence="3" id="KW-1185">Reference proteome</keyword>
<reference evidence="2 3" key="1">
    <citation type="submission" date="2015-07" db="EMBL/GenBank/DDBJ databases">
        <title>Draft Genome Sequence of Malassezia furfur CBS1878 and Malassezia pachydermatis CBS1879.</title>
        <authorList>
            <person name="Triana S."/>
            <person name="Ohm R."/>
            <person name="Gonzalez A."/>
            <person name="DeCock H."/>
            <person name="Restrepo S."/>
            <person name="Celis A."/>
        </authorList>
    </citation>
    <scope>NUCLEOTIDE SEQUENCE [LARGE SCALE GENOMIC DNA]</scope>
    <source>
        <strain evidence="2 3">CBS 1879</strain>
    </source>
</reference>
<feature type="compositionally biased region" description="Polar residues" evidence="1">
    <location>
        <begin position="94"/>
        <end position="104"/>
    </location>
</feature>
<feature type="region of interest" description="Disordered" evidence="1">
    <location>
        <begin position="318"/>
        <end position="349"/>
    </location>
</feature>
<dbReference type="AlphaFoldDB" id="A0A0M9VP42"/>
<dbReference type="EMBL" id="LGAV01000004">
    <property type="protein sequence ID" value="KOS14042.1"/>
    <property type="molecule type" value="Genomic_DNA"/>
</dbReference>
<dbReference type="VEuPathDB" id="FungiDB:Malapachy_3932"/>
<feature type="compositionally biased region" description="Low complexity" evidence="1">
    <location>
        <begin position="1"/>
        <end position="16"/>
    </location>
</feature>
<feature type="region of interest" description="Disordered" evidence="1">
    <location>
        <begin position="198"/>
        <end position="263"/>
    </location>
</feature>
<evidence type="ECO:0000313" key="2">
    <source>
        <dbReference type="EMBL" id="KOS14042.1"/>
    </source>
</evidence>
<gene>
    <name evidence="2" type="ORF">Malapachy_3932</name>
</gene>
<protein>
    <submittedName>
        <fullName evidence="2">Uncharacterized protein</fullName>
    </submittedName>
</protein>
<dbReference type="Proteomes" id="UP000037751">
    <property type="component" value="Unassembled WGS sequence"/>
</dbReference>
<feature type="compositionally biased region" description="Polar residues" evidence="1">
    <location>
        <begin position="47"/>
        <end position="64"/>
    </location>
</feature>
<proteinExistence type="predicted"/>
<name>A0A0M9VP42_9BASI</name>